<dbReference type="AlphaFoldDB" id="A0A5M7BDJ7"/>
<proteinExistence type="predicted"/>
<dbReference type="Proteomes" id="UP000322315">
    <property type="component" value="Unassembled WGS sequence"/>
</dbReference>
<keyword evidence="5" id="KW-1185">Reference proteome</keyword>
<dbReference type="OrthoDB" id="959017at2"/>
<feature type="chain" id="PRO_5024409306" evidence="1">
    <location>
        <begin position="20"/>
        <end position="230"/>
    </location>
</feature>
<organism evidence="3 6">
    <name type="scientific">Algibacter amylolyticus</name>
    <dbReference type="NCBI Taxonomy" id="1608400"/>
    <lineage>
        <taxon>Bacteria</taxon>
        <taxon>Pseudomonadati</taxon>
        <taxon>Bacteroidota</taxon>
        <taxon>Flavobacteriia</taxon>
        <taxon>Flavobacteriales</taxon>
        <taxon>Flavobacteriaceae</taxon>
        <taxon>Algibacter</taxon>
    </lineage>
</organism>
<reference evidence="4 5" key="2">
    <citation type="submission" date="2019-07" db="EMBL/GenBank/DDBJ databases">
        <title>Algibacter marinivivus sp. nov., isolated from the surface of a marine red alga.</title>
        <authorList>
            <person name="Zhong X."/>
            <person name="Xu W."/>
            <person name="Zhang Y."/>
            <person name="Zhang Q."/>
            <person name="Du Z."/>
        </authorList>
    </citation>
    <scope>NUCLEOTIDE SEQUENCE [LARGE SCALE GENOMIC DNA]</scope>
    <source>
        <strain evidence="4 5">RU-4-M-4</strain>
    </source>
</reference>
<reference evidence="3" key="3">
    <citation type="submission" date="2019-09" db="EMBL/GenBank/DDBJ databases">
        <authorList>
            <person name="Zhang D.-C."/>
        </authorList>
    </citation>
    <scope>NUCLEOTIDE SEQUENCE</scope>
    <source>
        <strain evidence="3">RU-4-M-4</strain>
    </source>
</reference>
<dbReference type="Proteomes" id="UP000315145">
    <property type="component" value="Unassembled WGS sequence"/>
</dbReference>
<comment type="caution">
    <text evidence="3">The sequence shown here is derived from an EMBL/GenBank/DDBJ whole genome shotgun (WGS) entry which is preliminary data.</text>
</comment>
<sequence length="230" mass="26182">MKYFVAILLFICTVTFSFAQESTEKEVDSLYKEDQFYAGVTYNLLGQIPDGLSQSGFSLGFHLGFIKDMPINAKRNVAIGIGLGYSANSFNQNLLIANDGLGGFEYSILEDSDTYTKNKFSTHLIEMPIEFRWRTSTPTEYNFWRIYTGFKVGYVFSNTTKHLGDTDDFKYNNIDDFNSLQYGFTLSAGYSTWNFYLYYALNPIFTNEAKIGGEAIDTNAIKIGLMFYIL</sequence>
<evidence type="ECO:0000313" key="6">
    <source>
        <dbReference type="Proteomes" id="UP000322315"/>
    </source>
</evidence>
<evidence type="ECO:0000313" key="5">
    <source>
        <dbReference type="Proteomes" id="UP000315145"/>
    </source>
</evidence>
<reference evidence="3 6" key="1">
    <citation type="journal article" date="2015" name="Int. J. Syst. Evol. Microbiol.">
        <title>Algibacter amylolyticus sp. nov., isolated from intertidal sediment.</title>
        <authorList>
            <person name="Zhang D.C."/>
            <person name="Wu J."/>
            <person name="Neuner K."/>
            <person name="Yao J."/>
            <person name="Margesin R."/>
        </authorList>
    </citation>
    <scope>NUCLEOTIDE SEQUENCE [LARGE SCALE GENOMIC DNA]</scope>
    <source>
        <strain evidence="3 6">RU-4-M-4</strain>
    </source>
</reference>
<dbReference type="EMBL" id="VWRS01000001">
    <property type="protein sequence ID" value="KAA5827716.1"/>
    <property type="molecule type" value="Genomic_DNA"/>
</dbReference>
<feature type="signal peptide" evidence="1">
    <location>
        <begin position="1"/>
        <end position="19"/>
    </location>
</feature>
<protein>
    <submittedName>
        <fullName evidence="3">PorT family protein</fullName>
    </submittedName>
</protein>
<name>A0A5M7BDJ7_9FLAO</name>
<evidence type="ECO:0000313" key="4">
    <source>
        <dbReference type="EMBL" id="TSJ81961.1"/>
    </source>
</evidence>
<accession>A0A5M7BDJ7</accession>
<evidence type="ECO:0000313" key="3">
    <source>
        <dbReference type="EMBL" id="KAA5827716.1"/>
    </source>
</evidence>
<evidence type="ECO:0000256" key="1">
    <source>
        <dbReference type="SAM" id="SignalP"/>
    </source>
</evidence>
<dbReference type="InterPro" id="IPR025665">
    <property type="entry name" value="Beta-barrel_OMP_2"/>
</dbReference>
<gene>
    <name evidence="3" type="ORF">F2B50_02435</name>
    <name evidence="4" type="ORF">FPF71_02435</name>
</gene>
<evidence type="ECO:0000259" key="2">
    <source>
        <dbReference type="Pfam" id="PF13568"/>
    </source>
</evidence>
<dbReference type="RefSeq" id="WP_144115059.1">
    <property type="nucleotide sequence ID" value="NZ_JACHGE010000001.1"/>
</dbReference>
<dbReference type="Pfam" id="PF13568">
    <property type="entry name" value="OMP_b-brl_2"/>
    <property type="match status" value="1"/>
</dbReference>
<dbReference type="EMBL" id="VMBF01000001">
    <property type="protein sequence ID" value="TSJ81961.1"/>
    <property type="molecule type" value="Genomic_DNA"/>
</dbReference>
<feature type="domain" description="Outer membrane protein beta-barrel" evidence="2">
    <location>
        <begin position="18"/>
        <end position="205"/>
    </location>
</feature>
<keyword evidence="1" id="KW-0732">Signal</keyword>